<protein>
    <recommendedName>
        <fullName evidence="3">histidine kinase</fullName>
        <ecNumber evidence="3">2.7.13.3</ecNumber>
    </recommendedName>
</protein>
<evidence type="ECO:0000256" key="4">
    <source>
        <dbReference type="ARBA" id="ARBA00022475"/>
    </source>
</evidence>
<feature type="transmembrane region" description="Helical" evidence="14">
    <location>
        <begin position="12"/>
        <end position="33"/>
    </location>
</feature>
<dbReference type="Pfam" id="PF00512">
    <property type="entry name" value="HisKA"/>
    <property type="match status" value="1"/>
</dbReference>
<dbReference type="SMART" id="SM00388">
    <property type="entry name" value="HisKA"/>
    <property type="match status" value="1"/>
</dbReference>
<dbReference type="CDD" id="cd00075">
    <property type="entry name" value="HATPase"/>
    <property type="match status" value="1"/>
</dbReference>
<keyword evidence="12" id="KW-0902">Two-component regulatory system</keyword>
<dbReference type="CDD" id="cd06225">
    <property type="entry name" value="HAMP"/>
    <property type="match status" value="1"/>
</dbReference>
<evidence type="ECO:0000256" key="7">
    <source>
        <dbReference type="ARBA" id="ARBA00022692"/>
    </source>
</evidence>
<proteinExistence type="predicted"/>
<gene>
    <name evidence="17" type="primary">sasA_15</name>
    <name evidence="17" type="ORF">SPACI_038490</name>
</gene>
<keyword evidence="6 17" id="KW-0808">Transferase</keyword>
<reference evidence="17" key="1">
    <citation type="submission" date="2024-05" db="EMBL/GenBank/DDBJ databases">
        <title>Isolation and characterization of Sporomusa carbonis sp. nov., a carboxydotrophic hydrogenogen in the genus of Sporomusa isolated from a charcoal burning pile.</title>
        <authorList>
            <person name="Boeer T."/>
            <person name="Rosenbaum F."/>
            <person name="Eysell L."/>
            <person name="Mueller V."/>
            <person name="Daniel R."/>
            <person name="Poehlein A."/>
        </authorList>
    </citation>
    <scope>NUCLEOTIDE SEQUENCE [LARGE SCALE GENOMIC DNA]</scope>
    <source>
        <strain evidence="17">DSM 3132</strain>
    </source>
</reference>
<evidence type="ECO:0000256" key="2">
    <source>
        <dbReference type="ARBA" id="ARBA00004651"/>
    </source>
</evidence>
<dbReference type="EC" id="2.7.13.3" evidence="3"/>
<evidence type="ECO:0000256" key="6">
    <source>
        <dbReference type="ARBA" id="ARBA00022679"/>
    </source>
</evidence>
<evidence type="ECO:0000256" key="11">
    <source>
        <dbReference type="ARBA" id="ARBA00022989"/>
    </source>
</evidence>
<name>A0ABZ3J5U0_SPOA4</name>
<dbReference type="PROSITE" id="PS50109">
    <property type="entry name" value="HIS_KIN"/>
    <property type="match status" value="1"/>
</dbReference>
<evidence type="ECO:0000256" key="1">
    <source>
        <dbReference type="ARBA" id="ARBA00000085"/>
    </source>
</evidence>
<keyword evidence="9" id="KW-0418">Kinase</keyword>
<dbReference type="Gene3D" id="1.10.287.130">
    <property type="match status" value="1"/>
</dbReference>
<dbReference type="PANTHER" id="PTHR45528">
    <property type="entry name" value="SENSOR HISTIDINE KINASE CPXA"/>
    <property type="match status" value="1"/>
</dbReference>
<dbReference type="SMART" id="SM00304">
    <property type="entry name" value="HAMP"/>
    <property type="match status" value="1"/>
</dbReference>
<evidence type="ECO:0000313" key="17">
    <source>
        <dbReference type="EMBL" id="XFO73742.1"/>
    </source>
</evidence>
<feature type="domain" description="Histidine kinase" evidence="15">
    <location>
        <begin position="264"/>
        <end position="481"/>
    </location>
</feature>
<comment type="subcellular location">
    <subcellularLocation>
        <location evidence="2">Cell membrane</location>
        <topology evidence="2">Multi-pass membrane protein</topology>
    </subcellularLocation>
</comment>
<evidence type="ECO:0000256" key="10">
    <source>
        <dbReference type="ARBA" id="ARBA00022840"/>
    </source>
</evidence>
<evidence type="ECO:0000256" key="13">
    <source>
        <dbReference type="ARBA" id="ARBA00023136"/>
    </source>
</evidence>
<evidence type="ECO:0000256" key="8">
    <source>
        <dbReference type="ARBA" id="ARBA00022741"/>
    </source>
</evidence>
<evidence type="ECO:0000259" key="15">
    <source>
        <dbReference type="PROSITE" id="PS50109"/>
    </source>
</evidence>
<dbReference type="PRINTS" id="PR00344">
    <property type="entry name" value="BCTRLSENSOR"/>
</dbReference>
<dbReference type="InterPro" id="IPR003661">
    <property type="entry name" value="HisK_dim/P_dom"/>
</dbReference>
<dbReference type="PROSITE" id="PS50885">
    <property type="entry name" value="HAMP"/>
    <property type="match status" value="1"/>
</dbReference>
<dbReference type="InterPro" id="IPR050398">
    <property type="entry name" value="HssS/ArlS-like"/>
</dbReference>
<keyword evidence="11 14" id="KW-1133">Transmembrane helix</keyword>
<evidence type="ECO:0000256" key="3">
    <source>
        <dbReference type="ARBA" id="ARBA00012438"/>
    </source>
</evidence>
<dbReference type="InterPro" id="IPR003594">
    <property type="entry name" value="HATPase_dom"/>
</dbReference>
<dbReference type="Pfam" id="PF00672">
    <property type="entry name" value="HAMP"/>
    <property type="match status" value="1"/>
</dbReference>
<dbReference type="Proteomes" id="UP000216052">
    <property type="component" value="Chromosome"/>
</dbReference>
<dbReference type="GO" id="GO:0016740">
    <property type="term" value="F:transferase activity"/>
    <property type="evidence" value="ECO:0007669"/>
    <property type="project" value="UniProtKB-KW"/>
</dbReference>
<dbReference type="InterPro" id="IPR003660">
    <property type="entry name" value="HAMP_dom"/>
</dbReference>
<feature type="domain" description="HAMP" evidence="16">
    <location>
        <begin position="197"/>
        <end position="249"/>
    </location>
</feature>
<keyword evidence="7 14" id="KW-0812">Transmembrane</keyword>
<dbReference type="SMART" id="SM00387">
    <property type="entry name" value="HATPase_c"/>
    <property type="match status" value="1"/>
</dbReference>
<evidence type="ECO:0000256" key="5">
    <source>
        <dbReference type="ARBA" id="ARBA00022553"/>
    </source>
</evidence>
<dbReference type="Pfam" id="PF02518">
    <property type="entry name" value="HATPase_c"/>
    <property type="match status" value="1"/>
</dbReference>
<dbReference type="InterPro" id="IPR036097">
    <property type="entry name" value="HisK_dim/P_sf"/>
</dbReference>
<evidence type="ECO:0000313" key="18">
    <source>
        <dbReference type="Proteomes" id="UP000216052"/>
    </source>
</evidence>
<keyword evidence="18" id="KW-1185">Reference proteome</keyword>
<dbReference type="EMBL" id="CP155571">
    <property type="protein sequence ID" value="XFO73742.1"/>
    <property type="molecule type" value="Genomic_DNA"/>
</dbReference>
<evidence type="ECO:0000259" key="16">
    <source>
        <dbReference type="PROSITE" id="PS50885"/>
    </source>
</evidence>
<keyword evidence="4" id="KW-1003">Cell membrane</keyword>
<evidence type="ECO:0000256" key="12">
    <source>
        <dbReference type="ARBA" id="ARBA00023012"/>
    </source>
</evidence>
<keyword evidence="8" id="KW-0547">Nucleotide-binding</keyword>
<keyword evidence="10" id="KW-0067">ATP-binding</keyword>
<feature type="transmembrane region" description="Helical" evidence="14">
    <location>
        <begin position="167"/>
        <end position="191"/>
    </location>
</feature>
<dbReference type="SUPFAM" id="SSF158472">
    <property type="entry name" value="HAMP domain-like"/>
    <property type="match status" value="1"/>
</dbReference>
<organism evidence="17 18">
    <name type="scientific">Sporomusa acidovorans (strain ATCC 49682 / DSM 3132 / Mol)</name>
    <dbReference type="NCBI Taxonomy" id="1123286"/>
    <lineage>
        <taxon>Bacteria</taxon>
        <taxon>Bacillati</taxon>
        <taxon>Bacillota</taxon>
        <taxon>Negativicutes</taxon>
        <taxon>Selenomonadales</taxon>
        <taxon>Sporomusaceae</taxon>
        <taxon>Sporomusa</taxon>
    </lineage>
</organism>
<evidence type="ECO:0000256" key="9">
    <source>
        <dbReference type="ARBA" id="ARBA00022777"/>
    </source>
</evidence>
<dbReference type="InterPro" id="IPR036890">
    <property type="entry name" value="HATPase_C_sf"/>
</dbReference>
<evidence type="ECO:0000256" key="14">
    <source>
        <dbReference type="SAM" id="Phobius"/>
    </source>
</evidence>
<dbReference type="InterPro" id="IPR004358">
    <property type="entry name" value="Sig_transdc_His_kin-like_C"/>
</dbReference>
<dbReference type="CDD" id="cd00082">
    <property type="entry name" value="HisKA"/>
    <property type="match status" value="1"/>
</dbReference>
<keyword evidence="5" id="KW-0597">Phosphoprotein</keyword>
<comment type="catalytic activity">
    <reaction evidence="1">
        <text>ATP + protein L-histidine = ADP + protein N-phospho-L-histidine.</text>
        <dbReference type="EC" id="2.7.13.3"/>
    </reaction>
</comment>
<dbReference type="PANTHER" id="PTHR45528:SF1">
    <property type="entry name" value="SENSOR HISTIDINE KINASE CPXA"/>
    <property type="match status" value="1"/>
</dbReference>
<sequence>MLIRHRLILSNLIMFIIPFVVILFVAGGAYLIFTESNRYAFNNPDEDKKKVHLVEYDIREYSYAMLNAESEELFSYLQKELQEKILLKGYHLLIMCDGQYVLSNLTDDDWYALGEEKSPVVFSENSAVMILRASNIVKYMFQKDEKQFHLIAIQTRDVSSIEKKLNYFFRSYLCCVILVGLFIIWFVNMMLSSSLAKKINKPLELLRQGAREIKNGNLDFDIKYAGNDEFSQVCGDFDEMRKRLKYSEEVQAKYEDDRKILIAGISHDIRTPLTVIKGYIEGLRDGVANTEEKRKRYIDMIYNRACDMDILVDKLFLFSKLNMGNFPFNFKILDFAAYIAEFYHRVKNEFAEKGVDISYYQLCRNHLKVKIDSEEFKRVLMNIIDNCFKHRVRDRVDVKMILFLEDNEVVLKISDDGGGVSESEINQVFTSFYRGDPARSNSCEGSGLGLAISQQIILAHGGSIYAVNDNGFHIFIKLPLA</sequence>
<dbReference type="RefSeq" id="WP_093796072.1">
    <property type="nucleotide sequence ID" value="NZ_CP155571.1"/>
</dbReference>
<dbReference type="SUPFAM" id="SSF47384">
    <property type="entry name" value="Homodimeric domain of signal transducing histidine kinase"/>
    <property type="match status" value="1"/>
</dbReference>
<dbReference type="InterPro" id="IPR005467">
    <property type="entry name" value="His_kinase_dom"/>
</dbReference>
<dbReference type="SUPFAM" id="SSF55874">
    <property type="entry name" value="ATPase domain of HSP90 chaperone/DNA topoisomerase II/histidine kinase"/>
    <property type="match status" value="1"/>
</dbReference>
<keyword evidence="13 14" id="KW-0472">Membrane</keyword>
<accession>A0ABZ3J5U0</accession>
<dbReference type="Gene3D" id="3.30.565.10">
    <property type="entry name" value="Histidine kinase-like ATPase, C-terminal domain"/>
    <property type="match status" value="1"/>
</dbReference>
<dbReference type="Gene3D" id="6.10.340.10">
    <property type="match status" value="1"/>
</dbReference>